<name>A0AAN8JM12_PATCE</name>
<evidence type="ECO:0008006" key="6">
    <source>
        <dbReference type="Google" id="ProtNLM"/>
    </source>
</evidence>
<evidence type="ECO:0000256" key="1">
    <source>
        <dbReference type="ARBA" id="ARBA00010576"/>
    </source>
</evidence>
<evidence type="ECO:0000259" key="3">
    <source>
        <dbReference type="Pfam" id="PF14161"/>
    </source>
</evidence>
<comment type="caution">
    <text evidence="4">The sequence shown here is derived from an EMBL/GenBank/DDBJ whole genome shotgun (WGS) entry which is preliminary data.</text>
</comment>
<dbReference type="Proteomes" id="UP001347796">
    <property type="component" value="Unassembled WGS sequence"/>
</dbReference>
<evidence type="ECO:0000313" key="4">
    <source>
        <dbReference type="EMBL" id="KAK6179170.1"/>
    </source>
</evidence>
<gene>
    <name evidence="4" type="ORF">SNE40_011590</name>
</gene>
<feature type="domain" description="Centrosome-associated FAM110 N-terminal" evidence="3">
    <location>
        <begin position="14"/>
        <end position="83"/>
    </location>
</feature>
<dbReference type="EMBL" id="JAZGQO010000008">
    <property type="protein sequence ID" value="KAK6179170.1"/>
    <property type="molecule type" value="Genomic_DNA"/>
</dbReference>
<reference evidence="4 5" key="1">
    <citation type="submission" date="2024-01" db="EMBL/GenBank/DDBJ databases">
        <title>The genome of the rayed Mediterranean limpet Patella caerulea (Linnaeus, 1758).</title>
        <authorList>
            <person name="Anh-Thu Weber A."/>
            <person name="Halstead-Nussloch G."/>
        </authorList>
    </citation>
    <scope>NUCLEOTIDE SEQUENCE [LARGE SCALE GENOMIC DNA]</scope>
    <source>
        <strain evidence="4">AATW-2023a</strain>
        <tissue evidence="4">Whole specimen</tissue>
    </source>
</reference>
<dbReference type="InterPro" id="IPR025739">
    <property type="entry name" value="FAM110_N"/>
</dbReference>
<sequence length="344" mass="38808">MALLVTSCTMGKDPRQLLDKGPEYLRTKTNSKLFAHHRRSAVELLAASKPQFVKSTLTLNEDFERDKKLNPNLSKAPLRCKSEYDLTKIRENQWTQDNIDELDGGNVGSEKKLTVKAVPCIHRPERRKINMSNQKNITESATTSHNLENCRISEQSNDPNTNTGQILRKYSSSSLSSTVIMSDEEKMVVDNVMTLSTDMSSTQDVDMEYKSSFVQRSHSDLSCQHSRNSSIVSDRSSARYSRASADLEKFFNGMGIERNILDPMLRRQDNTSQRDLDIFEGVSSLDSPDTRSVCSGVSKLSEKTFSSSDCSERTLQSTSVVERNARIIKWLCNIKKAKQPLTND</sequence>
<feature type="domain" description="Centrosome-associated FAM110 C-terminal" evidence="2">
    <location>
        <begin position="234"/>
        <end position="337"/>
    </location>
</feature>
<evidence type="ECO:0000259" key="2">
    <source>
        <dbReference type="Pfam" id="PF14160"/>
    </source>
</evidence>
<organism evidence="4 5">
    <name type="scientific">Patella caerulea</name>
    <name type="common">Rayed Mediterranean limpet</name>
    <dbReference type="NCBI Taxonomy" id="87958"/>
    <lineage>
        <taxon>Eukaryota</taxon>
        <taxon>Metazoa</taxon>
        <taxon>Spiralia</taxon>
        <taxon>Lophotrochozoa</taxon>
        <taxon>Mollusca</taxon>
        <taxon>Gastropoda</taxon>
        <taxon>Patellogastropoda</taxon>
        <taxon>Patelloidea</taxon>
        <taxon>Patellidae</taxon>
        <taxon>Patella</taxon>
    </lineage>
</organism>
<dbReference type="InterPro" id="IPR025740">
    <property type="entry name" value="FAM110"/>
</dbReference>
<comment type="similarity">
    <text evidence="1">Belongs to the FAM110 family.</text>
</comment>
<dbReference type="Pfam" id="PF14161">
    <property type="entry name" value="FAM110_N"/>
    <property type="match status" value="1"/>
</dbReference>
<dbReference type="PANTHER" id="PTHR14758:SF1">
    <property type="entry name" value="CENTROSOME-ASSOCIATED FAM110 C-TERMINAL DOMAIN-CONTAINING PROTEIN"/>
    <property type="match status" value="1"/>
</dbReference>
<dbReference type="InterPro" id="IPR025741">
    <property type="entry name" value="FAM110_C"/>
</dbReference>
<proteinExistence type="inferred from homology"/>
<evidence type="ECO:0000313" key="5">
    <source>
        <dbReference type="Proteomes" id="UP001347796"/>
    </source>
</evidence>
<keyword evidence="5" id="KW-1185">Reference proteome</keyword>
<dbReference type="AlphaFoldDB" id="A0AAN8JM12"/>
<protein>
    <recommendedName>
        <fullName evidence="6">Centrosome-associated FAM110 C-terminal domain-containing protein</fullName>
    </recommendedName>
</protein>
<dbReference type="PANTHER" id="PTHR14758">
    <property type="entry name" value="AGAP005440-PA"/>
    <property type="match status" value="1"/>
</dbReference>
<dbReference type="Pfam" id="PF14160">
    <property type="entry name" value="FAM110_C"/>
    <property type="match status" value="1"/>
</dbReference>
<accession>A0AAN8JM12</accession>